<feature type="compositionally biased region" description="Polar residues" evidence="1">
    <location>
        <begin position="67"/>
        <end position="78"/>
    </location>
</feature>
<organism evidence="3 4">
    <name type="scientific">Tortispora caseinolytica NRRL Y-17796</name>
    <dbReference type="NCBI Taxonomy" id="767744"/>
    <lineage>
        <taxon>Eukaryota</taxon>
        <taxon>Fungi</taxon>
        <taxon>Dikarya</taxon>
        <taxon>Ascomycota</taxon>
        <taxon>Saccharomycotina</taxon>
        <taxon>Trigonopsidomycetes</taxon>
        <taxon>Trigonopsidales</taxon>
        <taxon>Trigonopsidaceae</taxon>
        <taxon>Tortispora</taxon>
    </lineage>
</organism>
<accession>A0A1E4TC55</accession>
<protein>
    <recommendedName>
        <fullName evidence="2">Fe2OG dioxygenase domain-containing protein</fullName>
    </recommendedName>
</protein>
<evidence type="ECO:0000313" key="4">
    <source>
        <dbReference type="Proteomes" id="UP000095023"/>
    </source>
</evidence>
<reference evidence="4" key="1">
    <citation type="submission" date="2016-02" db="EMBL/GenBank/DDBJ databases">
        <title>Comparative genomics of biotechnologically important yeasts.</title>
        <authorList>
            <consortium name="DOE Joint Genome Institute"/>
            <person name="Riley R."/>
            <person name="Haridas S."/>
            <person name="Wolfe K.H."/>
            <person name="Lopes M.R."/>
            <person name="Hittinger C.T."/>
            <person name="Goker M."/>
            <person name="Salamov A."/>
            <person name="Wisecaver J."/>
            <person name="Long T.M."/>
            <person name="Aerts A.L."/>
            <person name="Barry K."/>
            <person name="Choi C."/>
            <person name="Clum A."/>
            <person name="Coughlan A.Y."/>
            <person name="Deshpande S."/>
            <person name="Douglass A.P."/>
            <person name="Hanson S.J."/>
            <person name="Klenk H.-P."/>
            <person name="Labutti K."/>
            <person name="Lapidus A."/>
            <person name="Lindquist E."/>
            <person name="Lipzen A."/>
            <person name="Meier-Kolthoff J.P."/>
            <person name="Ohm R.A."/>
            <person name="Otillar R.P."/>
            <person name="Pangilinan J."/>
            <person name="Peng Y."/>
            <person name="Rokas A."/>
            <person name="Rosa C.A."/>
            <person name="Scheuner C."/>
            <person name="Sibirny A.A."/>
            <person name="Slot J.C."/>
            <person name="Stielow J.B."/>
            <person name="Sun H."/>
            <person name="Kurtzman C.P."/>
            <person name="Blackwell M."/>
            <person name="Jeffries T.W."/>
            <person name="Grigoriev I.V."/>
        </authorList>
    </citation>
    <scope>NUCLEOTIDE SEQUENCE [LARGE SCALE GENOMIC DNA]</scope>
    <source>
        <strain evidence="4">NRRL Y-17796</strain>
    </source>
</reference>
<gene>
    <name evidence="3" type="ORF">CANCADRAFT_138274</name>
</gene>
<feature type="compositionally biased region" description="Basic residues" evidence="1">
    <location>
        <begin position="54"/>
        <end position="64"/>
    </location>
</feature>
<dbReference type="GO" id="GO:0006307">
    <property type="term" value="P:DNA alkylation repair"/>
    <property type="evidence" value="ECO:0007669"/>
    <property type="project" value="InterPro"/>
</dbReference>
<dbReference type="CDD" id="cd14279">
    <property type="entry name" value="CUE"/>
    <property type="match status" value="1"/>
</dbReference>
<dbReference type="PANTHER" id="PTHR31212">
    <property type="entry name" value="ALPHA-KETOGLUTARATE-DEPENDENT DIOXYGENASE ALKB HOMOLOG 3"/>
    <property type="match status" value="1"/>
</dbReference>
<evidence type="ECO:0000313" key="3">
    <source>
        <dbReference type="EMBL" id="ODV89319.1"/>
    </source>
</evidence>
<feature type="region of interest" description="Disordered" evidence="1">
    <location>
        <begin position="42"/>
        <end position="84"/>
    </location>
</feature>
<dbReference type="GO" id="GO:0051213">
    <property type="term" value="F:dioxygenase activity"/>
    <property type="evidence" value="ECO:0007669"/>
    <property type="project" value="InterPro"/>
</dbReference>
<dbReference type="Gene3D" id="2.60.120.590">
    <property type="entry name" value="Alpha-ketoglutarate-dependent dioxygenase AlkB-like"/>
    <property type="match status" value="1"/>
</dbReference>
<sequence>MGDVITERKIAQLKKVYPDADYNTLFEILLAYNGDTDAFLGKRDERDDTQPNHNKNHPLFRKMKASVTKNKSEQPAKSSRSRHKTTIMLDCPEVSRTIPYCSLHENILESSIADELLVYLLKQSPDWSKHAYNIAGREVYSHHTGCLYLDETEGEDHGALHEISEDGGRIKCVERSMPTILQTALNCINEKVRELLDDSSAKSFKANAALVNYYKDETDSVGYHSDQLTHIGPQAIIASLSLGASREFHIRPLEKPDHSMHNALNKNCTYITMLPHNSLFIMHPNFQETYKHSIPECESVHEIHDQAGRQRINITFRMYKENFRPSELPKCTTCGKHLILRTAFKKSGDYFWSCGRHDNGTFLWDTDLHSKRN</sequence>
<dbReference type="PANTHER" id="PTHR31212:SF4">
    <property type="entry name" value="ALPHA-KETOGLUTARATE-DEPENDENT DIOXYGENASE ALKB HOMOLOG 3"/>
    <property type="match status" value="1"/>
</dbReference>
<keyword evidence="4" id="KW-1185">Reference proteome</keyword>
<proteinExistence type="predicted"/>
<feature type="domain" description="Fe2OG dioxygenase" evidence="2">
    <location>
        <begin position="205"/>
        <end position="320"/>
    </location>
</feature>
<dbReference type="Pfam" id="PF13532">
    <property type="entry name" value="2OG-FeII_Oxy_2"/>
    <property type="match status" value="1"/>
</dbReference>
<evidence type="ECO:0000259" key="2">
    <source>
        <dbReference type="PROSITE" id="PS51471"/>
    </source>
</evidence>
<dbReference type="Proteomes" id="UP000095023">
    <property type="component" value="Unassembled WGS sequence"/>
</dbReference>
<name>A0A1E4TC55_9ASCO</name>
<dbReference type="InterPro" id="IPR005123">
    <property type="entry name" value="Oxoglu/Fe-dep_dioxygenase_dom"/>
</dbReference>
<dbReference type="InterPro" id="IPR032854">
    <property type="entry name" value="ALKBH3"/>
</dbReference>
<dbReference type="OrthoDB" id="545910at2759"/>
<dbReference type="SUPFAM" id="SSF51197">
    <property type="entry name" value="Clavaminate synthase-like"/>
    <property type="match status" value="1"/>
</dbReference>
<dbReference type="AlphaFoldDB" id="A0A1E4TC55"/>
<dbReference type="EMBL" id="KV453843">
    <property type="protein sequence ID" value="ODV89319.1"/>
    <property type="molecule type" value="Genomic_DNA"/>
</dbReference>
<dbReference type="InterPro" id="IPR037151">
    <property type="entry name" value="AlkB-like_sf"/>
</dbReference>
<evidence type="ECO:0000256" key="1">
    <source>
        <dbReference type="SAM" id="MobiDB-lite"/>
    </source>
</evidence>
<dbReference type="InterPro" id="IPR027450">
    <property type="entry name" value="AlkB-like"/>
</dbReference>
<dbReference type="PROSITE" id="PS51471">
    <property type="entry name" value="FE2OG_OXY"/>
    <property type="match status" value="1"/>
</dbReference>